<dbReference type="STRING" id="1166018.FAES_3630"/>
<dbReference type="AlphaFoldDB" id="I0KBY4"/>
<organism evidence="1 2">
    <name type="scientific">Fibrella aestuarina BUZ 2</name>
    <dbReference type="NCBI Taxonomy" id="1166018"/>
    <lineage>
        <taxon>Bacteria</taxon>
        <taxon>Pseudomonadati</taxon>
        <taxon>Bacteroidota</taxon>
        <taxon>Cytophagia</taxon>
        <taxon>Cytophagales</taxon>
        <taxon>Spirosomataceae</taxon>
        <taxon>Fibrella</taxon>
    </lineage>
</organism>
<dbReference type="HOGENOM" id="CLU_1060690_0_0_10"/>
<evidence type="ECO:0000313" key="2">
    <source>
        <dbReference type="Proteomes" id="UP000011058"/>
    </source>
</evidence>
<sequence>MHHVVMQARRQLRYRGPSGWADLNPKQFLQFMAWQLKLDGAPAGKFALLQLWYKIPYLALRQLAPEQLASLCELLDWTLTLPDRWLLPRLVRGGRLWIGPGDGLRYLPFGAFMFAESALLAYTDEPQPKHLVDLAASLYAPRARFWQQKTEGGRLGFDRLRLPAHEAVMEQLPEAVLKGVYLCYVGARQPFPDQFTHLFKPPKPGGSGGESTSWLDVGLNLASKTGALGTFAELEKQPTFLVLTMLDALIGENERLKQAYNT</sequence>
<protein>
    <submittedName>
        <fullName evidence="1">Uncharacterized protein</fullName>
    </submittedName>
</protein>
<dbReference type="Proteomes" id="UP000011058">
    <property type="component" value="Chromosome"/>
</dbReference>
<evidence type="ECO:0000313" key="1">
    <source>
        <dbReference type="EMBL" id="CCH01637.1"/>
    </source>
</evidence>
<gene>
    <name evidence="1" type="ORF">FAES_3630</name>
</gene>
<dbReference type="KEGG" id="fae:FAES_3630"/>
<dbReference type="eggNOG" id="ENOG50333IW">
    <property type="taxonomic scope" value="Bacteria"/>
</dbReference>
<reference evidence="1 2" key="1">
    <citation type="journal article" date="2012" name="J. Bacteriol.">
        <title>Genome Sequence of Fibrella aestuarina BUZ 2T, a Filamentous Marine Bacterium.</title>
        <authorList>
            <person name="Filippini M."/>
            <person name="Qi W."/>
            <person name="Blom J."/>
            <person name="Goesmann A."/>
            <person name="Smits T.H."/>
            <person name="Bagheri H.C."/>
        </authorList>
    </citation>
    <scope>NUCLEOTIDE SEQUENCE [LARGE SCALE GENOMIC DNA]</scope>
    <source>
        <strain evidence="2">BUZ 2T</strain>
    </source>
</reference>
<dbReference type="EMBL" id="HE796683">
    <property type="protein sequence ID" value="CCH01637.1"/>
    <property type="molecule type" value="Genomic_DNA"/>
</dbReference>
<dbReference type="RefSeq" id="WP_015332736.1">
    <property type="nucleotide sequence ID" value="NC_020054.1"/>
</dbReference>
<keyword evidence="2" id="KW-1185">Reference proteome</keyword>
<accession>I0KBY4</accession>
<name>I0KBY4_9BACT</name>
<proteinExistence type="predicted"/>
<dbReference type="PATRIC" id="fig|1166018.3.peg.5411"/>
<dbReference type="OrthoDB" id="879730at2"/>